<evidence type="ECO:0000256" key="4">
    <source>
        <dbReference type="ARBA" id="ARBA00022695"/>
    </source>
</evidence>
<gene>
    <name evidence="12" type="primary">glgC1</name>
    <name evidence="9" type="synonym">glgC</name>
    <name evidence="12" type="ORF">MACH26_36210</name>
</gene>
<dbReference type="Gene3D" id="2.160.10.10">
    <property type="entry name" value="Hexapeptide repeat proteins"/>
    <property type="match status" value="1"/>
</dbReference>
<organism evidence="12 13">
    <name type="scientific">Planctobacterium marinum</name>
    <dbReference type="NCBI Taxonomy" id="1631968"/>
    <lineage>
        <taxon>Bacteria</taxon>
        <taxon>Pseudomonadati</taxon>
        <taxon>Pseudomonadota</taxon>
        <taxon>Gammaproteobacteria</taxon>
        <taxon>Alteromonadales</taxon>
        <taxon>Alteromonadaceae</taxon>
        <taxon>Planctobacterium</taxon>
    </lineage>
</organism>
<dbReference type="NCBIfam" id="NF002023">
    <property type="entry name" value="PRK00844.1"/>
    <property type="match status" value="1"/>
</dbReference>
<dbReference type="Proteomes" id="UP001333710">
    <property type="component" value="Chromosome"/>
</dbReference>
<dbReference type="InterPro" id="IPR005835">
    <property type="entry name" value="NTP_transferase_dom"/>
</dbReference>
<dbReference type="SUPFAM" id="SSF53448">
    <property type="entry name" value="Nucleotide-diphospho-sugar transferases"/>
    <property type="match status" value="1"/>
</dbReference>
<dbReference type="Pfam" id="PF24894">
    <property type="entry name" value="Hexapep_GlmU"/>
    <property type="match status" value="1"/>
</dbReference>
<reference evidence="12" key="1">
    <citation type="submission" date="2023-01" db="EMBL/GenBank/DDBJ databases">
        <title>Complete genome sequence of Planctobacterium marinum strain Dej080120_11.</title>
        <authorList>
            <person name="Ueki S."/>
            <person name="Maruyama F."/>
        </authorList>
    </citation>
    <scope>NUCLEOTIDE SEQUENCE</scope>
    <source>
        <strain evidence="12">Dej080120_11</strain>
    </source>
</reference>
<feature type="domain" description="Glucose-1-phosphate adenylyltransferase/Bifunctional protein GlmU-like C-terminal hexapeptide" evidence="11">
    <location>
        <begin position="300"/>
        <end position="404"/>
    </location>
</feature>
<evidence type="ECO:0000256" key="1">
    <source>
        <dbReference type="ARBA" id="ARBA00010443"/>
    </source>
</evidence>
<dbReference type="InterPro" id="IPR056818">
    <property type="entry name" value="GlmU/GlgC-like_hexapep"/>
</dbReference>
<keyword evidence="13" id="KW-1185">Reference proteome</keyword>
<proteinExistence type="inferred from homology"/>
<dbReference type="PANTHER" id="PTHR43523">
    <property type="entry name" value="GLUCOSE-1-PHOSPHATE ADENYLYLTRANSFERASE-RELATED"/>
    <property type="match status" value="1"/>
</dbReference>
<evidence type="ECO:0000256" key="6">
    <source>
        <dbReference type="ARBA" id="ARBA00022840"/>
    </source>
</evidence>
<dbReference type="CDD" id="cd02508">
    <property type="entry name" value="ADP_Glucose_PP"/>
    <property type="match status" value="1"/>
</dbReference>
<evidence type="ECO:0000256" key="5">
    <source>
        <dbReference type="ARBA" id="ARBA00022741"/>
    </source>
</evidence>
<evidence type="ECO:0000256" key="8">
    <source>
        <dbReference type="ARBA" id="ARBA00023277"/>
    </source>
</evidence>
<dbReference type="NCBIfam" id="NF001947">
    <property type="entry name" value="PRK00725.1"/>
    <property type="match status" value="1"/>
</dbReference>
<dbReference type="AlphaFoldDB" id="A0AA48I8W2"/>
<dbReference type="Gene3D" id="3.90.550.10">
    <property type="entry name" value="Spore Coat Polysaccharide Biosynthesis Protein SpsA, Chain A"/>
    <property type="match status" value="1"/>
</dbReference>
<dbReference type="InterPro" id="IPR029044">
    <property type="entry name" value="Nucleotide-diphossugar_trans"/>
</dbReference>
<dbReference type="GO" id="GO:0008878">
    <property type="term" value="F:glucose-1-phosphate adenylyltransferase activity"/>
    <property type="evidence" value="ECO:0007669"/>
    <property type="project" value="UniProtKB-UniRule"/>
</dbReference>
<comment type="pathway">
    <text evidence="9">Glycan biosynthesis; glycogen biosynthesis.</text>
</comment>
<dbReference type="EC" id="2.7.7.27" evidence="9"/>
<evidence type="ECO:0000313" key="13">
    <source>
        <dbReference type="Proteomes" id="UP001333710"/>
    </source>
</evidence>
<dbReference type="InterPro" id="IPR011004">
    <property type="entry name" value="Trimer_LpxA-like_sf"/>
</dbReference>
<evidence type="ECO:0000256" key="2">
    <source>
        <dbReference type="ARBA" id="ARBA00022600"/>
    </source>
</evidence>
<feature type="site" description="Could play a key role in the communication between the regulatory and the substrate sites" evidence="9">
    <location>
        <position position="58"/>
    </location>
</feature>
<dbReference type="Pfam" id="PF00483">
    <property type="entry name" value="NTP_transferase"/>
    <property type="match status" value="1"/>
</dbReference>
<dbReference type="InterPro" id="IPR023049">
    <property type="entry name" value="GlgC_bac"/>
</dbReference>
<comment type="catalytic activity">
    <reaction evidence="9">
        <text>alpha-D-glucose 1-phosphate + ATP + H(+) = ADP-alpha-D-glucose + diphosphate</text>
        <dbReference type="Rhea" id="RHEA:12120"/>
        <dbReference type="ChEBI" id="CHEBI:15378"/>
        <dbReference type="ChEBI" id="CHEBI:30616"/>
        <dbReference type="ChEBI" id="CHEBI:33019"/>
        <dbReference type="ChEBI" id="CHEBI:57498"/>
        <dbReference type="ChEBI" id="CHEBI:58601"/>
        <dbReference type="EC" id="2.7.7.27"/>
    </reaction>
</comment>
<feature type="binding site" evidence="9">
    <location>
        <begin position="177"/>
        <end position="178"/>
    </location>
    <ligand>
        <name>alpha-D-glucose 1-phosphate</name>
        <dbReference type="ChEBI" id="CHEBI:58601"/>
    </ligand>
</feature>
<dbReference type="HAMAP" id="MF_00624">
    <property type="entry name" value="GlgC"/>
    <property type="match status" value="1"/>
</dbReference>
<dbReference type="PROSITE" id="PS00808">
    <property type="entry name" value="ADP_GLC_PYROPHOSPH_1"/>
    <property type="match status" value="1"/>
</dbReference>
<dbReference type="SUPFAM" id="SSF51161">
    <property type="entry name" value="Trimeric LpxA-like enzymes"/>
    <property type="match status" value="1"/>
</dbReference>
<keyword evidence="4 9" id="KW-0548">Nucleotidyltransferase</keyword>
<keyword evidence="6 9" id="KW-0067">ATP-binding</keyword>
<dbReference type="NCBIfam" id="TIGR02091">
    <property type="entry name" value="glgC"/>
    <property type="match status" value="1"/>
</dbReference>
<feature type="binding site" evidence="9">
    <location>
        <position position="96"/>
    </location>
    <ligand>
        <name>alpha-D-glucose 1-phosphate</name>
        <dbReference type="ChEBI" id="CHEBI:58601"/>
    </ligand>
</feature>
<feature type="binding site" evidence="9">
    <location>
        <position position="162"/>
    </location>
    <ligand>
        <name>alpha-D-glucose 1-phosphate</name>
        <dbReference type="ChEBI" id="CHEBI:58601"/>
    </ligand>
</feature>
<dbReference type="InterPro" id="IPR005836">
    <property type="entry name" value="ADP_Glu_pyroP_CS"/>
</dbReference>
<evidence type="ECO:0000256" key="7">
    <source>
        <dbReference type="ARBA" id="ARBA00023056"/>
    </source>
</evidence>
<evidence type="ECO:0000313" key="12">
    <source>
        <dbReference type="EMBL" id="BDX08100.1"/>
    </source>
</evidence>
<feature type="domain" description="Nucleotidyl transferase" evidence="10">
    <location>
        <begin position="6"/>
        <end position="276"/>
    </location>
</feature>
<feature type="binding site" evidence="9">
    <location>
        <position position="195"/>
    </location>
    <ligand>
        <name>alpha-D-glucose 1-phosphate</name>
        <dbReference type="ChEBI" id="CHEBI:58601"/>
    </ligand>
</feature>
<dbReference type="CDD" id="cd04651">
    <property type="entry name" value="LbH_G1P_AT_C"/>
    <property type="match status" value="1"/>
</dbReference>
<dbReference type="EMBL" id="AP027272">
    <property type="protein sequence ID" value="BDX08100.1"/>
    <property type="molecule type" value="Genomic_DNA"/>
</dbReference>
<dbReference type="PANTHER" id="PTHR43523:SF2">
    <property type="entry name" value="GLUCOSE-1-PHOSPHATE ADENYLYLTRANSFERASE"/>
    <property type="match status" value="1"/>
</dbReference>
<evidence type="ECO:0000259" key="10">
    <source>
        <dbReference type="Pfam" id="PF00483"/>
    </source>
</evidence>
<evidence type="ECO:0000256" key="3">
    <source>
        <dbReference type="ARBA" id="ARBA00022679"/>
    </source>
</evidence>
<keyword evidence="7 9" id="KW-0320">Glycogen biosynthesis</keyword>
<keyword evidence="2 9" id="KW-0321">Glycogen metabolism</keyword>
<dbReference type="GO" id="GO:0005978">
    <property type="term" value="P:glycogen biosynthetic process"/>
    <property type="evidence" value="ECO:0007669"/>
    <property type="project" value="UniProtKB-UniRule"/>
</dbReference>
<comment type="similarity">
    <text evidence="1 9">Belongs to the bacterial/plant glucose-1-phosphate adenylyltransferase family.</text>
</comment>
<keyword evidence="3 9" id="KW-0808">Transferase</keyword>
<comment type="function">
    <text evidence="9">Involved in the biosynthesis of ADP-glucose, a building block required for the elongation reactions to produce glycogen. Catalyzes the reaction between ATP and alpha-D-glucose 1-phosphate (G1P) to produce pyrophosphate and ADP-Glc.</text>
</comment>
<accession>A0AA48I8W2</accession>
<dbReference type="InterPro" id="IPR011831">
    <property type="entry name" value="ADP-Glc_PPase"/>
</dbReference>
<sequence length="412" mass="46249">MSRNIAMILAGGAGTRLFPLTQTRTKPAVPFAGGLRLIDFVLNNFVNSDILKLYVLTQFKSQSLNIHLRQAWHITGLTGNFIDAIPAQMRMGKRWYEGTADAIYQNLRLIEIHEPDNVFIFGSDHIYKIDIRQVQRYHEKMDASLTVCAIPVLASEAAGRFGVIEVDEDFRMIGFEEKPENPKTIPGRPDLALVSMGNYVFKKDKLFEYLSADAEDKMSSHDFGHDILPKMVADGEPVFVYDFNRNEIPGEAETANHSYWRDVGTVYSFWEAHMDLLVAEPEFDLYNNRWPLRSYHPPVPPANIMADDEGNHCTVLNSMISSGSEVTGAHIERSVLGFNAKIHKGTRMVESIMLGKCEVGENCVLNRVIADKSVKIAPNTQIGVDLELDRSRGLTVSEEGIVVIPKNMEIGF</sequence>
<evidence type="ECO:0000259" key="11">
    <source>
        <dbReference type="Pfam" id="PF24894"/>
    </source>
</evidence>
<name>A0AA48I8W2_9ALTE</name>
<keyword evidence="5 9" id="KW-0547">Nucleotide-binding</keyword>
<dbReference type="RefSeq" id="WP_338294184.1">
    <property type="nucleotide sequence ID" value="NZ_AP027272.1"/>
</dbReference>
<dbReference type="GO" id="GO:0005524">
    <property type="term" value="F:ATP binding"/>
    <property type="evidence" value="ECO:0007669"/>
    <property type="project" value="UniProtKB-KW"/>
</dbReference>
<keyword evidence="8 9" id="KW-0119">Carbohydrate metabolism</keyword>
<dbReference type="PROSITE" id="PS00809">
    <property type="entry name" value="ADP_GLC_PYROPHOSPH_2"/>
    <property type="match status" value="1"/>
</dbReference>
<evidence type="ECO:0000256" key="9">
    <source>
        <dbReference type="HAMAP-Rule" id="MF_00624"/>
    </source>
</evidence>
<protein>
    <recommendedName>
        <fullName evidence="9">Glucose-1-phosphate adenylyltransferase</fullName>
        <ecNumber evidence="9">2.7.7.27</ecNumber>
    </recommendedName>
    <alternativeName>
        <fullName evidence="9">ADP-glucose pyrophosphorylase</fullName>
        <shortName evidence="9">ADPGlc PPase</shortName>
    </alternativeName>
    <alternativeName>
        <fullName evidence="9">ADP-glucose synthase</fullName>
    </alternativeName>
</protein>
<comment type="subunit">
    <text evidence="9">Homotetramer.</text>
</comment>
<dbReference type="PROSITE" id="PS00810">
    <property type="entry name" value="ADP_GLC_PYROPHOSPH_3"/>
    <property type="match status" value="1"/>
</dbReference>
<feature type="site" description="Could play a key role in the communication between the regulatory and the substrate sites" evidence="9">
    <location>
        <position position="95"/>
    </location>
</feature>
<dbReference type="KEGG" id="pmaw:MACH26_36210"/>